<feature type="domain" description="Anaphase-promoting complex subunit 5 N-terminal" evidence="19">
    <location>
        <begin position="52"/>
        <end position="180"/>
    </location>
</feature>
<sequence length="759" mass="87151">MATTKEIPASKKTRIEMITPHKLTITVLIRNYCLFRENDEFKNMDDEVLRCRYRRDFCVLVLRLLQSPDLPLLELRKLLTSKKYTLPQTLIDSFDQTLLNLNESGIGHLLDIVDSLNKIMSFSDNTMNESKSFLTNNSNSIAKTSIVGYYLRRFIIHFDKLTFSEATGVYESFQRYYEEWQKSSKFVNMQEVMQDWTTDRACTEGLEQWSRRQAELFIATQAALLANNEGKALSPPELQKRISSILKSNPDLSGAHFLSYLNYLRVDEFCGAVESLLHCFDRSADPDVKCFNDEKSKRHRFAALNLAILHYHFGHTEEALASLKESIKISQEANDNVCLQHALSWLYRLTTINEDKLIIHCILKSSELSLSYTASLGLQTFSQYGCLHTGRTYAIFETLAKSDMINCQHNYKDLISNNYAMKSSLWQLYGKTEMSSLWSQLLLYLNIDSSSPSKAFYGEGFCLAVCNIANHLLVQGEYALADAALDFVKRRFPAEPNRHAWMLCENLIVFTRSLHHEKWAEAESAAQKMVVVDKWEGYLRLAEVYFYKQDYVEADNCVNALLNQYENDNAYKFNDRYYYVRAKILKAEIQLASGYPDFVPAVVVTALNSCLIEAQSSQLGYQTALIHLHVANVMLMLDLTGQALRILDRCLVQVLGHGGCFDRARATLLYVKCLVADSQKCDGGERAEVVLSSARLLDRVKEDFEKVEAYSRVKDVLYLQGQLYHSINMKAERNKCALQYRLLDEEHATKNVWTLVKYL</sequence>
<evidence type="ECO:0000313" key="20">
    <source>
        <dbReference type="EMBL" id="KAJ8948335.1"/>
    </source>
</evidence>
<dbReference type="InterPro" id="IPR048968">
    <property type="entry name" value="Apc5_N"/>
</dbReference>
<keyword evidence="11" id="KW-0833">Ubl conjugation pathway</keyword>
<keyword evidence="21" id="KW-1185">Reference proteome</keyword>
<keyword evidence="9" id="KW-0677">Repeat</keyword>
<reference evidence="20" key="1">
    <citation type="journal article" date="2023" name="Insect Mol. Biol.">
        <title>Genome sequencing provides insights into the evolution of gene families encoding plant cell wall-degrading enzymes in longhorned beetles.</title>
        <authorList>
            <person name="Shin N.R."/>
            <person name="Okamura Y."/>
            <person name="Kirsch R."/>
            <person name="Pauchet Y."/>
        </authorList>
    </citation>
    <scope>NUCLEOTIDE SEQUENCE</scope>
    <source>
        <strain evidence="20">AMC_N1</strain>
    </source>
</reference>
<evidence type="ECO:0000256" key="6">
    <source>
        <dbReference type="ARBA" id="ARBA00022490"/>
    </source>
</evidence>
<evidence type="ECO:0000256" key="11">
    <source>
        <dbReference type="ARBA" id="ARBA00022786"/>
    </source>
</evidence>
<evidence type="ECO:0000256" key="15">
    <source>
        <dbReference type="ARBA" id="ARBA00023306"/>
    </source>
</evidence>
<dbReference type="Pfam" id="PF12862">
    <property type="entry name" value="ANAPC5"/>
    <property type="match status" value="1"/>
</dbReference>
<dbReference type="Pfam" id="PF21371">
    <property type="entry name" value="Apc5_N"/>
    <property type="match status" value="1"/>
</dbReference>
<dbReference type="Gene3D" id="1.25.40.10">
    <property type="entry name" value="Tetratricopeptide repeat domain"/>
    <property type="match status" value="1"/>
</dbReference>
<evidence type="ECO:0000256" key="3">
    <source>
        <dbReference type="ARBA" id="ARBA00004906"/>
    </source>
</evidence>
<dbReference type="InterPro" id="IPR037679">
    <property type="entry name" value="Apc5"/>
</dbReference>
<dbReference type="InterPro" id="IPR011990">
    <property type="entry name" value="TPR-like_helical_dom_sf"/>
</dbReference>
<evidence type="ECO:0000256" key="17">
    <source>
        <dbReference type="ARBA" id="ARBA00045696"/>
    </source>
</evidence>
<dbReference type="GO" id="GO:0031145">
    <property type="term" value="P:anaphase-promoting complex-dependent catabolic process"/>
    <property type="evidence" value="ECO:0007669"/>
    <property type="project" value="TreeGrafter"/>
</dbReference>
<keyword evidence="15" id="KW-0131">Cell cycle</keyword>
<gene>
    <name evidence="20" type="ORF">NQ318_019320</name>
</gene>
<comment type="function">
    <text evidence="17">Component of the anaphase promoting complex/cyclosome (APC/C), a cell cycle-regulated E3 ubiquitin ligase that controls progression through mitosis and the G1 phase of the cell cycle. The APC/C complex acts by mediating ubiquitination and subsequent degradation of target proteins: it mainly mediates the formation of 'Lys-11'-linked polyubiquitin chains and, to a lower extent, the formation of 'Lys-48'- and 'Lys-63'-linked polyubiquitin chains. The APC/C complex catalyzes assembly of branched 'Lys-11'-/'Lys-48'-linked branched ubiquitin chains on target proteins.</text>
</comment>
<organism evidence="20 21">
    <name type="scientific">Aromia moschata</name>
    <dbReference type="NCBI Taxonomy" id="1265417"/>
    <lineage>
        <taxon>Eukaryota</taxon>
        <taxon>Metazoa</taxon>
        <taxon>Ecdysozoa</taxon>
        <taxon>Arthropoda</taxon>
        <taxon>Hexapoda</taxon>
        <taxon>Insecta</taxon>
        <taxon>Pterygota</taxon>
        <taxon>Neoptera</taxon>
        <taxon>Endopterygota</taxon>
        <taxon>Coleoptera</taxon>
        <taxon>Polyphaga</taxon>
        <taxon>Cucujiformia</taxon>
        <taxon>Chrysomeloidea</taxon>
        <taxon>Cerambycidae</taxon>
        <taxon>Cerambycinae</taxon>
        <taxon>Callichromatini</taxon>
        <taxon>Aromia</taxon>
    </lineage>
</organism>
<evidence type="ECO:0000256" key="1">
    <source>
        <dbReference type="ARBA" id="ARBA00004123"/>
    </source>
</evidence>
<protein>
    <recommendedName>
        <fullName evidence="5">Anaphase-promoting complex subunit 5</fullName>
    </recommendedName>
    <alternativeName>
        <fullName evidence="16">Cyclosome subunit 5</fullName>
    </alternativeName>
</protein>
<keyword evidence="6" id="KW-0963">Cytoplasm</keyword>
<dbReference type="GO" id="GO:0005680">
    <property type="term" value="C:anaphase-promoting complex"/>
    <property type="evidence" value="ECO:0007669"/>
    <property type="project" value="InterPro"/>
</dbReference>
<name>A0AAV8YD28_9CUCU</name>
<evidence type="ECO:0000256" key="10">
    <source>
        <dbReference type="ARBA" id="ARBA00022776"/>
    </source>
</evidence>
<keyword evidence="14" id="KW-0539">Nucleus</keyword>
<dbReference type="Proteomes" id="UP001162162">
    <property type="component" value="Unassembled WGS sequence"/>
</dbReference>
<keyword evidence="8" id="KW-0132">Cell division</keyword>
<dbReference type="AlphaFoldDB" id="A0AAV8YD28"/>
<dbReference type="GO" id="GO:0045842">
    <property type="term" value="P:positive regulation of mitotic metaphase/anaphase transition"/>
    <property type="evidence" value="ECO:0007669"/>
    <property type="project" value="TreeGrafter"/>
</dbReference>
<evidence type="ECO:0000256" key="5">
    <source>
        <dbReference type="ARBA" id="ARBA00016066"/>
    </source>
</evidence>
<keyword evidence="13" id="KW-0206">Cytoskeleton</keyword>
<dbReference type="InterPro" id="IPR026000">
    <property type="entry name" value="Apc5_dom"/>
</dbReference>
<dbReference type="CDD" id="cd16270">
    <property type="entry name" value="Apc5_N"/>
    <property type="match status" value="1"/>
</dbReference>
<dbReference type="EMBL" id="JAPWTK010000138">
    <property type="protein sequence ID" value="KAJ8948335.1"/>
    <property type="molecule type" value="Genomic_DNA"/>
</dbReference>
<feature type="domain" description="Anaphase-promoting complex subunit 5" evidence="18">
    <location>
        <begin position="256"/>
        <end position="350"/>
    </location>
</feature>
<comment type="pathway">
    <text evidence="3">Protein modification; protein ubiquitination.</text>
</comment>
<dbReference type="SUPFAM" id="SSF48452">
    <property type="entry name" value="TPR-like"/>
    <property type="match status" value="1"/>
</dbReference>
<evidence type="ECO:0000256" key="4">
    <source>
        <dbReference type="ARBA" id="ARBA00007450"/>
    </source>
</evidence>
<evidence type="ECO:0000256" key="8">
    <source>
        <dbReference type="ARBA" id="ARBA00022618"/>
    </source>
</evidence>
<evidence type="ECO:0000256" key="9">
    <source>
        <dbReference type="ARBA" id="ARBA00022737"/>
    </source>
</evidence>
<dbReference type="GO" id="GO:0070979">
    <property type="term" value="P:protein K11-linked ubiquitination"/>
    <property type="evidence" value="ECO:0007669"/>
    <property type="project" value="TreeGrafter"/>
</dbReference>
<keyword evidence="7" id="KW-0597">Phosphoprotein</keyword>
<evidence type="ECO:0000256" key="14">
    <source>
        <dbReference type="ARBA" id="ARBA00023242"/>
    </source>
</evidence>
<dbReference type="GO" id="GO:0051301">
    <property type="term" value="P:cell division"/>
    <property type="evidence" value="ECO:0007669"/>
    <property type="project" value="UniProtKB-KW"/>
</dbReference>
<evidence type="ECO:0000256" key="13">
    <source>
        <dbReference type="ARBA" id="ARBA00023212"/>
    </source>
</evidence>
<evidence type="ECO:0000259" key="19">
    <source>
        <dbReference type="Pfam" id="PF21371"/>
    </source>
</evidence>
<accession>A0AAV8YD28</accession>
<keyword evidence="12" id="KW-0802">TPR repeat</keyword>
<dbReference type="PANTHER" id="PTHR12830:SF9">
    <property type="entry name" value="ANAPHASE-PROMOTING COMPLEX SUBUNIT 5"/>
    <property type="match status" value="1"/>
</dbReference>
<comment type="subcellular location">
    <subcellularLocation>
        <location evidence="2">Cytoplasm</location>
        <location evidence="2">Cytoskeleton</location>
        <location evidence="2">Spindle</location>
    </subcellularLocation>
    <subcellularLocation>
        <location evidence="1">Nucleus</location>
    </subcellularLocation>
</comment>
<dbReference type="GO" id="GO:0005819">
    <property type="term" value="C:spindle"/>
    <property type="evidence" value="ECO:0007669"/>
    <property type="project" value="UniProtKB-SubCell"/>
</dbReference>
<dbReference type="PANTHER" id="PTHR12830">
    <property type="entry name" value="ANAPHASE-PROMOTING COMPLEX SUBUNIT 5"/>
    <property type="match status" value="1"/>
</dbReference>
<evidence type="ECO:0000313" key="21">
    <source>
        <dbReference type="Proteomes" id="UP001162162"/>
    </source>
</evidence>
<evidence type="ECO:0000256" key="12">
    <source>
        <dbReference type="ARBA" id="ARBA00022803"/>
    </source>
</evidence>
<keyword evidence="10" id="KW-0498">Mitosis</keyword>
<comment type="similarity">
    <text evidence="4">Belongs to the APC5 family.</text>
</comment>
<comment type="caution">
    <text evidence="20">The sequence shown here is derived from an EMBL/GenBank/DDBJ whole genome shotgun (WGS) entry which is preliminary data.</text>
</comment>
<evidence type="ECO:0000259" key="18">
    <source>
        <dbReference type="Pfam" id="PF12862"/>
    </source>
</evidence>
<evidence type="ECO:0000256" key="16">
    <source>
        <dbReference type="ARBA" id="ARBA00031069"/>
    </source>
</evidence>
<evidence type="ECO:0000256" key="7">
    <source>
        <dbReference type="ARBA" id="ARBA00022553"/>
    </source>
</evidence>
<proteinExistence type="inferred from homology"/>
<evidence type="ECO:0000256" key="2">
    <source>
        <dbReference type="ARBA" id="ARBA00004186"/>
    </source>
</evidence>